<comment type="caution">
    <text evidence="5">The sequence shown here is derived from an EMBL/GenBank/DDBJ whole genome shotgun (WGS) entry which is preliminary data.</text>
</comment>
<dbReference type="SMART" id="SM00369">
    <property type="entry name" value="LRR_TYP"/>
    <property type="match status" value="2"/>
</dbReference>
<dbReference type="PROSITE" id="PS51212">
    <property type="entry name" value="WSC"/>
    <property type="match status" value="1"/>
</dbReference>
<sequence>MVLAEPSLCGKDLSTNRISSLDASLFDPLTSLKELYLQGNRLTTLPRGIFGCGTLSVLDLSNNQISTLEERICDKLFNLTEINLSRNPFVCDCKLFRLVSWLQERGVRVRKVESMQCQWPVELRNQPVLNVSLLMCGLNYAACLPDSHTGVKELVIFTHSSPGNYTRDSCNAQCFQKAYRYGGLGAQRECLCSTNSEPNFISESQCSAACADPQVMKKCGWTVAHDVFLVVFTASFRRPLRFSLSARHKYALPGEYAARVALRSERKDIAVSGKVRVTLPPRLELACPPVVVANHSIDVGLVNWGGVGVAVDWRILLDGRESPKVSR</sequence>
<dbReference type="InterPro" id="IPR032675">
    <property type="entry name" value="LRR_dom_sf"/>
</dbReference>
<evidence type="ECO:0000256" key="1">
    <source>
        <dbReference type="ARBA" id="ARBA00022614"/>
    </source>
</evidence>
<evidence type="ECO:0000259" key="4">
    <source>
        <dbReference type="PROSITE" id="PS51212"/>
    </source>
</evidence>
<feature type="domain" description="WSC" evidence="4">
    <location>
        <begin position="137"/>
        <end position="234"/>
    </location>
</feature>
<name>A0A9D3MW99_ANGAN</name>
<evidence type="ECO:0000313" key="5">
    <source>
        <dbReference type="EMBL" id="KAG5854078.1"/>
    </source>
</evidence>
<keyword evidence="6" id="KW-1185">Reference proteome</keyword>
<dbReference type="Pfam" id="PF01822">
    <property type="entry name" value="WSC"/>
    <property type="match status" value="1"/>
</dbReference>
<dbReference type="InterPro" id="IPR000483">
    <property type="entry name" value="Cys-rich_flank_reg_C"/>
</dbReference>
<dbReference type="PROSITE" id="PS51450">
    <property type="entry name" value="LRR"/>
    <property type="match status" value="1"/>
</dbReference>
<reference evidence="5" key="1">
    <citation type="submission" date="2021-01" db="EMBL/GenBank/DDBJ databases">
        <title>A chromosome-scale assembly of European eel, Anguilla anguilla.</title>
        <authorList>
            <person name="Henkel C."/>
            <person name="Jong-Raadsen S.A."/>
            <person name="Dufour S."/>
            <person name="Weltzien F.-A."/>
            <person name="Palstra A.P."/>
            <person name="Pelster B."/>
            <person name="Spaink H.P."/>
            <person name="Van Den Thillart G.E."/>
            <person name="Jansen H."/>
            <person name="Zahm M."/>
            <person name="Klopp C."/>
            <person name="Cedric C."/>
            <person name="Louis A."/>
            <person name="Berthelot C."/>
            <person name="Parey E."/>
            <person name="Roest Crollius H."/>
            <person name="Montfort J."/>
            <person name="Robinson-Rechavi M."/>
            <person name="Bucao C."/>
            <person name="Bouchez O."/>
            <person name="Gislard M."/>
            <person name="Lluch J."/>
            <person name="Milhes M."/>
            <person name="Lampietro C."/>
            <person name="Lopez Roques C."/>
            <person name="Donnadieu C."/>
            <person name="Braasch I."/>
            <person name="Desvignes T."/>
            <person name="Postlethwait J."/>
            <person name="Bobe J."/>
            <person name="Guiguen Y."/>
            <person name="Dirks R."/>
        </authorList>
    </citation>
    <scope>NUCLEOTIDE SEQUENCE</scope>
    <source>
        <strain evidence="5">Tag_6206</strain>
        <tissue evidence="5">Liver</tissue>
    </source>
</reference>
<dbReference type="InterPro" id="IPR002889">
    <property type="entry name" value="WSC_carb-bd"/>
</dbReference>
<dbReference type="PANTHER" id="PTHR24366:SF96">
    <property type="entry name" value="LEUCINE RICH REPEAT CONTAINING 53"/>
    <property type="match status" value="1"/>
</dbReference>
<dbReference type="InterPro" id="IPR003591">
    <property type="entry name" value="Leu-rich_rpt_typical-subtyp"/>
</dbReference>
<evidence type="ECO:0000313" key="6">
    <source>
        <dbReference type="Proteomes" id="UP001044222"/>
    </source>
</evidence>
<keyword evidence="3" id="KW-0677">Repeat</keyword>
<dbReference type="InterPro" id="IPR001611">
    <property type="entry name" value="Leu-rich_rpt"/>
</dbReference>
<proteinExistence type="predicted"/>
<evidence type="ECO:0000256" key="2">
    <source>
        <dbReference type="ARBA" id="ARBA00022729"/>
    </source>
</evidence>
<dbReference type="PANTHER" id="PTHR24366">
    <property type="entry name" value="IG(IMMUNOGLOBULIN) AND LRR(LEUCINE RICH REPEAT) DOMAINS"/>
    <property type="match status" value="1"/>
</dbReference>
<keyword evidence="1" id="KW-0433">Leucine-rich repeat</keyword>
<dbReference type="SUPFAM" id="SSF52058">
    <property type="entry name" value="L domain-like"/>
    <property type="match status" value="1"/>
</dbReference>
<protein>
    <recommendedName>
        <fullName evidence="4">WSC domain-containing protein</fullName>
    </recommendedName>
</protein>
<dbReference type="EMBL" id="JAFIRN010000002">
    <property type="protein sequence ID" value="KAG5854078.1"/>
    <property type="molecule type" value="Genomic_DNA"/>
</dbReference>
<gene>
    <name evidence="5" type="ORF">ANANG_G00033710</name>
</gene>
<dbReference type="Pfam" id="PF13855">
    <property type="entry name" value="LRR_8"/>
    <property type="match status" value="1"/>
</dbReference>
<organism evidence="5 6">
    <name type="scientific">Anguilla anguilla</name>
    <name type="common">European freshwater eel</name>
    <name type="synonym">Muraena anguilla</name>
    <dbReference type="NCBI Taxonomy" id="7936"/>
    <lineage>
        <taxon>Eukaryota</taxon>
        <taxon>Metazoa</taxon>
        <taxon>Chordata</taxon>
        <taxon>Craniata</taxon>
        <taxon>Vertebrata</taxon>
        <taxon>Euteleostomi</taxon>
        <taxon>Actinopterygii</taxon>
        <taxon>Neopterygii</taxon>
        <taxon>Teleostei</taxon>
        <taxon>Anguilliformes</taxon>
        <taxon>Anguillidae</taxon>
        <taxon>Anguilla</taxon>
    </lineage>
</organism>
<dbReference type="AlphaFoldDB" id="A0A9D3MW99"/>
<dbReference type="Proteomes" id="UP001044222">
    <property type="component" value="Unassembled WGS sequence"/>
</dbReference>
<accession>A0A9D3MW99</accession>
<keyword evidence="2" id="KW-0732">Signal</keyword>
<evidence type="ECO:0000256" key="3">
    <source>
        <dbReference type="ARBA" id="ARBA00022737"/>
    </source>
</evidence>
<dbReference type="SMART" id="SM00082">
    <property type="entry name" value="LRRCT"/>
    <property type="match status" value="1"/>
</dbReference>
<dbReference type="Gene3D" id="3.80.10.10">
    <property type="entry name" value="Ribonuclease Inhibitor"/>
    <property type="match status" value="1"/>
</dbReference>
<dbReference type="SMART" id="SM00321">
    <property type="entry name" value="WSC"/>
    <property type="match status" value="1"/>
</dbReference>